<dbReference type="EMBL" id="FOXW01000002">
    <property type="protein sequence ID" value="SFQ15400.1"/>
    <property type="molecule type" value="Genomic_DNA"/>
</dbReference>
<dbReference type="OrthoDB" id="2166349at2"/>
<evidence type="ECO:0000313" key="2">
    <source>
        <dbReference type="Proteomes" id="UP000199136"/>
    </source>
</evidence>
<evidence type="ECO:0000313" key="1">
    <source>
        <dbReference type="EMBL" id="SFQ15400.1"/>
    </source>
</evidence>
<organism evidence="1 2">
    <name type="scientific">Desemzia incerta</name>
    <dbReference type="NCBI Taxonomy" id="82801"/>
    <lineage>
        <taxon>Bacteria</taxon>
        <taxon>Bacillati</taxon>
        <taxon>Bacillota</taxon>
        <taxon>Bacilli</taxon>
        <taxon>Lactobacillales</taxon>
        <taxon>Carnobacteriaceae</taxon>
        <taxon>Desemzia</taxon>
    </lineage>
</organism>
<dbReference type="AlphaFoldDB" id="A0A1I5W6P0"/>
<gene>
    <name evidence="1" type="ORF">SAMN04488506_0804</name>
</gene>
<name>A0A1I5W6P0_9LACT</name>
<reference evidence="1 2" key="1">
    <citation type="submission" date="2016-10" db="EMBL/GenBank/DDBJ databases">
        <authorList>
            <person name="de Groot N.N."/>
        </authorList>
    </citation>
    <scope>NUCLEOTIDE SEQUENCE [LARGE SCALE GENOMIC DNA]</scope>
    <source>
        <strain evidence="1 2">DSM 20581</strain>
    </source>
</reference>
<proteinExistence type="predicted"/>
<keyword evidence="2" id="KW-1185">Reference proteome</keyword>
<dbReference type="RefSeq" id="WP_092479858.1">
    <property type="nucleotide sequence ID" value="NZ_FOXW01000002.1"/>
</dbReference>
<accession>A0A1I5W6P0</accession>
<protein>
    <submittedName>
        <fullName evidence="1">Uncharacterized protein</fullName>
    </submittedName>
</protein>
<sequence>MNLNLTAEETREIETIVKKLTITKEEYFLTLHKKNVLTKEALQDSSNLRLFIEDYHRMLDNLYVYNFVLKDMIEQNKDTKVIDAILYFLDTTIKDPLVLAQLYTIYKKQHDEKKAVSF</sequence>
<dbReference type="Proteomes" id="UP000199136">
    <property type="component" value="Unassembled WGS sequence"/>
</dbReference>